<reference evidence="1" key="1">
    <citation type="submission" date="2020-08" db="EMBL/GenBank/DDBJ databases">
        <title>Multicomponent nature underlies the extraordinary mechanical properties of spider dragline silk.</title>
        <authorList>
            <person name="Kono N."/>
            <person name="Nakamura H."/>
            <person name="Mori M."/>
            <person name="Yoshida Y."/>
            <person name="Ohtoshi R."/>
            <person name="Malay A.D."/>
            <person name="Moran D.A.P."/>
            <person name="Tomita M."/>
            <person name="Numata K."/>
            <person name="Arakawa K."/>
        </authorList>
    </citation>
    <scope>NUCLEOTIDE SEQUENCE</scope>
</reference>
<name>A0A8X6IFS0_NEPPI</name>
<organism evidence="1 2">
    <name type="scientific">Nephila pilipes</name>
    <name type="common">Giant wood spider</name>
    <name type="synonym">Nephila maculata</name>
    <dbReference type="NCBI Taxonomy" id="299642"/>
    <lineage>
        <taxon>Eukaryota</taxon>
        <taxon>Metazoa</taxon>
        <taxon>Ecdysozoa</taxon>
        <taxon>Arthropoda</taxon>
        <taxon>Chelicerata</taxon>
        <taxon>Arachnida</taxon>
        <taxon>Araneae</taxon>
        <taxon>Araneomorphae</taxon>
        <taxon>Entelegynae</taxon>
        <taxon>Araneoidea</taxon>
        <taxon>Nephilidae</taxon>
        <taxon>Nephila</taxon>
    </lineage>
</organism>
<keyword evidence="2" id="KW-1185">Reference proteome</keyword>
<evidence type="ECO:0000313" key="2">
    <source>
        <dbReference type="Proteomes" id="UP000887013"/>
    </source>
</evidence>
<dbReference type="AlphaFoldDB" id="A0A8X6IFS0"/>
<dbReference type="Proteomes" id="UP000887013">
    <property type="component" value="Unassembled WGS sequence"/>
</dbReference>
<dbReference type="EMBL" id="BMAW01090282">
    <property type="protein sequence ID" value="GFS44036.1"/>
    <property type="molecule type" value="Genomic_DNA"/>
</dbReference>
<proteinExistence type="predicted"/>
<sequence length="110" mass="12186">MIWAAIEMLASLTPGNEFKGSYLRADEKWDRSVIRVENKTDVSTQEGLDSLLSKITLPPTLSCVHSSGGRRIGFFRASVCAEIGDLRLIVCATREERLLSLECRKGYGHG</sequence>
<comment type="caution">
    <text evidence="1">The sequence shown here is derived from an EMBL/GenBank/DDBJ whole genome shotgun (WGS) entry which is preliminary data.</text>
</comment>
<accession>A0A8X6IFS0</accession>
<evidence type="ECO:0000313" key="1">
    <source>
        <dbReference type="EMBL" id="GFS44036.1"/>
    </source>
</evidence>
<protein>
    <submittedName>
        <fullName evidence="1">Uncharacterized protein</fullName>
    </submittedName>
</protein>
<gene>
    <name evidence="1" type="ORF">NPIL_246021</name>
</gene>